<reference evidence="1" key="1">
    <citation type="journal article" date="2015" name="Genome Biol. Evol.">
        <title>Organellar Genomes of White Spruce (Picea glauca): Assembly and Annotation.</title>
        <authorList>
            <person name="Jackman S.D."/>
            <person name="Warren R.L."/>
            <person name="Gibb E.A."/>
            <person name="Vandervalk B.P."/>
            <person name="Mohamadi H."/>
            <person name="Chu J."/>
            <person name="Raymond A."/>
            <person name="Pleasance S."/>
            <person name="Coope R."/>
            <person name="Wildung M.R."/>
            <person name="Ritland C.E."/>
            <person name="Bousquet J."/>
            <person name="Jones S.J."/>
            <person name="Bohlmann J."/>
            <person name="Birol I."/>
        </authorList>
    </citation>
    <scope>NUCLEOTIDE SEQUENCE [LARGE SCALE GENOMIC DNA]</scope>
    <source>
        <tissue evidence="1">Flushing bud</tissue>
    </source>
</reference>
<comment type="caution">
    <text evidence="1">The sequence shown here is derived from an EMBL/GenBank/DDBJ whole genome shotgun (WGS) entry which is preliminary data.</text>
</comment>
<evidence type="ECO:0000313" key="1">
    <source>
        <dbReference type="EMBL" id="KUM48012.1"/>
    </source>
</evidence>
<dbReference type="AlphaFoldDB" id="A0A101LZ48"/>
<geneLocation type="mitochondrion" evidence="1"/>
<name>A0A101LZ48_PICGL</name>
<organism evidence="1">
    <name type="scientific">Picea glauca</name>
    <name type="common">White spruce</name>
    <name type="synonym">Pinus glauca</name>
    <dbReference type="NCBI Taxonomy" id="3330"/>
    <lineage>
        <taxon>Eukaryota</taxon>
        <taxon>Viridiplantae</taxon>
        <taxon>Streptophyta</taxon>
        <taxon>Embryophyta</taxon>
        <taxon>Tracheophyta</taxon>
        <taxon>Spermatophyta</taxon>
        <taxon>Pinopsida</taxon>
        <taxon>Pinidae</taxon>
        <taxon>Conifers I</taxon>
        <taxon>Pinales</taxon>
        <taxon>Pinaceae</taxon>
        <taxon>Picea</taxon>
    </lineage>
</organism>
<proteinExistence type="predicted"/>
<keyword evidence="1" id="KW-0496">Mitochondrion</keyword>
<accession>A0A101LZ48</accession>
<gene>
    <name evidence="1" type="ORF">ABT39_MTgene5007</name>
</gene>
<sequence length="54" mass="5902">MSPAAASFILHRLAARVLLIRSFDGIRWGMAGLRGYIKNAIAIGRRANLCFGID</sequence>
<dbReference type="EMBL" id="LKAM01000006">
    <property type="protein sequence ID" value="KUM48012.1"/>
    <property type="molecule type" value="Genomic_DNA"/>
</dbReference>
<protein>
    <submittedName>
        <fullName evidence="1">Uncharacterized protein</fullName>
    </submittedName>
</protein>